<dbReference type="Gene3D" id="3.40.720.10">
    <property type="entry name" value="Alkaline Phosphatase, subunit A"/>
    <property type="match status" value="1"/>
</dbReference>
<dbReference type="InterPro" id="IPR000917">
    <property type="entry name" value="Sulfatase_N"/>
</dbReference>
<comment type="caution">
    <text evidence="3">The sequence shown here is derived from an EMBL/GenBank/DDBJ whole genome shotgun (WGS) entry which is preliminary data.</text>
</comment>
<dbReference type="Gene3D" id="3.30.1120.10">
    <property type="match status" value="1"/>
</dbReference>
<proteinExistence type="predicted"/>
<accession>A0A842HCU1</accession>
<feature type="chain" id="PRO_5032954554" evidence="1">
    <location>
        <begin position="25"/>
        <end position="480"/>
    </location>
</feature>
<dbReference type="AlphaFoldDB" id="A0A842HCU1"/>
<dbReference type="SUPFAM" id="SSF53649">
    <property type="entry name" value="Alkaline phosphatase-like"/>
    <property type="match status" value="1"/>
</dbReference>
<dbReference type="InterPro" id="IPR017850">
    <property type="entry name" value="Alkaline_phosphatase_core_sf"/>
</dbReference>
<evidence type="ECO:0000313" key="4">
    <source>
        <dbReference type="Proteomes" id="UP000546464"/>
    </source>
</evidence>
<keyword evidence="4" id="KW-1185">Reference proteome</keyword>
<reference evidence="3 4" key="1">
    <citation type="submission" date="2020-07" db="EMBL/GenBank/DDBJ databases">
        <authorList>
            <person name="Feng X."/>
        </authorList>
    </citation>
    <scope>NUCLEOTIDE SEQUENCE [LARGE SCALE GENOMIC DNA]</scope>
    <source>
        <strain evidence="3 4">JCM31066</strain>
    </source>
</reference>
<keyword evidence="1" id="KW-0732">Signal</keyword>
<dbReference type="InterPro" id="IPR052701">
    <property type="entry name" value="GAG_Ulvan_Degrading_Sulfatases"/>
</dbReference>
<dbReference type="CDD" id="cd16145">
    <property type="entry name" value="ARS_like"/>
    <property type="match status" value="1"/>
</dbReference>
<dbReference type="EMBL" id="JACHVB010000013">
    <property type="protein sequence ID" value="MBC2593516.1"/>
    <property type="molecule type" value="Genomic_DNA"/>
</dbReference>
<organism evidence="3 4">
    <name type="scientific">Ruficoccus amylovorans</name>
    <dbReference type="NCBI Taxonomy" id="1804625"/>
    <lineage>
        <taxon>Bacteria</taxon>
        <taxon>Pseudomonadati</taxon>
        <taxon>Verrucomicrobiota</taxon>
        <taxon>Opitutia</taxon>
        <taxon>Puniceicoccales</taxon>
        <taxon>Cerasicoccaceae</taxon>
        <taxon>Ruficoccus</taxon>
    </lineage>
</organism>
<gene>
    <name evidence="3" type="ORF">H5P28_04500</name>
</gene>
<feature type="signal peptide" evidence="1">
    <location>
        <begin position="1"/>
        <end position="24"/>
    </location>
</feature>
<evidence type="ECO:0000259" key="2">
    <source>
        <dbReference type="Pfam" id="PF00884"/>
    </source>
</evidence>
<feature type="domain" description="Sulfatase N-terminal" evidence="2">
    <location>
        <begin position="30"/>
        <end position="362"/>
    </location>
</feature>
<dbReference type="Pfam" id="PF00884">
    <property type="entry name" value="Sulfatase"/>
    <property type="match status" value="1"/>
</dbReference>
<dbReference type="RefSeq" id="WP_185674517.1">
    <property type="nucleotide sequence ID" value="NZ_JACHVB010000013.1"/>
</dbReference>
<sequence>MNINPRLFLLSCTLFVAASGGADAAEAQRPNVIYILADDLGYGDLSCQGQTKFETPNIDRLAGEGIRFTNHYSGSTVCAPSRCSLMTGMDMGHAQIRGNEQGEGPEGQFPMPEGTFTVANLFQQAGYRTGVFGKWGLGYPGSASDPLNVGFDRFYGYNCQLLAHSYYPAWLWNDNKREFLWGNVGSFSKDYAPAFIQSEVLNFIRENKDRPFFCYYAIIQPHADLIAPESYMEKHRGKYMPEKVYKEGYYKGQPEGHAAFAAMVNILDDYVGEVMAELEELGIADNTLVIFSSDNGPHQAGGADPDYFDSNGIYRGYKRDLYEGGIHMPFIATWPGTIEAGTESGHISAFWDFLPTVAELLDQPIPIPVDGISFLPSLLGEQGQKEHDYLYWEFTEKDGRKAIRKGKWKGVIYGINKSPHPELELYDLSNDPGETRDLAREYPDVVAELNALMEQARVPSANPKWSFTDWDKNESDFQEN</sequence>
<dbReference type="PANTHER" id="PTHR43751">
    <property type="entry name" value="SULFATASE"/>
    <property type="match status" value="1"/>
</dbReference>
<protein>
    <submittedName>
        <fullName evidence="3">Arylsulfatase</fullName>
    </submittedName>
</protein>
<evidence type="ECO:0000256" key="1">
    <source>
        <dbReference type="SAM" id="SignalP"/>
    </source>
</evidence>
<evidence type="ECO:0000313" key="3">
    <source>
        <dbReference type="EMBL" id="MBC2593516.1"/>
    </source>
</evidence>
<name>A0A842HCU1_9BACT</name>
<dbReference type="Proteomes" id="UP000546464">
    <property type="component" value="Unassembled WGS sequence"/>
</dbReference>
<dbReference type="PANTHER" id="PTHR43751:SF3">
    <property type="entry name" value="SULFATASE N-TERMINAL DOMAIN-CONTAINING PROTEIN"/>
    <property type="match status" value="1"/>
</dbReference>